<proteinExistence type="predicted"/>
<evidence type="ECO:0000256" key="1">
    <source>
        <dbReference type="SAM" id="Phobius"/>
    </source>
</evidence>
<reference evidence="2" key="1">
    <citation type="submission" date="2023-07" db="EMBL/GenBank/DDBJ databases">
        <authorList>
            <consortium name="CYATHOMIX"/>
        </authorList>
    </citation>
    <scope>NUCLEOTIDE SEQUENCE</scope>
    <source>
        <strain evidence="2">N/A</strain>
    </source>
</reference>
<dbReference type="Proteomes" id="UP001176961">
    <property type="component" value="Unassembled WGS sequence"/>
</dbReference>
<accession>A0AA36MBY4</accession>
<evidence type="ECO:0000313" key="3">
    <source>
        <dbReference type="Proteomes" id="UP001176961"/>
    </source>
</evidence>
<keyword evidence="1" id="KW-1133">Transmembrane helix</keyword>
<sequence length="105" mass="12609">MFARGQDKVDGKCHFESIEQDFVTSVVWRIQAIYFSDFVFEMQIFFYIFLLCIYLIDVNAEQTIESDFPRPPRLDVFHSEQKAKDYIHYIRKRSSGELPMKRIID</sequence>
<gene>
    <name evidence="2" type="ORF">CYNAS_LOCUS16893</name>
</gene>
<dbReference type="AlphaFoldDB" id="A0AA36MBY4"/>
<evidence type="ECO:0000313" key="2">
    <source>
        <dbReference type="EMBL" id="CAJ0604910.1"/>
    </source>
</evidence>
<keyword evidence="1" id="KW-0472">Membrane</keyword>
<organism evidence="2 3">
    <name type="scientific">Cylicocyclus nassatus</name>
    <name type="common">Nematode worm</name>
    <dbReference type="NCBI Taxonomy" id="53992"/>
    <lineage>
        <taxon>Eukaryota</taxon>
        <taxon>Metazoa</taxon>
        <taxon>Ecdysozoa</taxon>
        <taxon>Nematoda</taxon>
        <taxon>Chromadorea</taxon>
        <taxon>Rhabditida</taxon>
        <taxon>Rhabditina</taxon>
        <taxon>Rhabditomorpha</taxon>
        <taxon>Strongyloidea</taxon>
        <taxon>Strongylidae</taxon>
        <taxon>Cylicocyclus</taxon>
    </lineage>
</organism>
<keyword evidence="3" id="KW-1185">Reference proteome</keyword>
<comment type="caution">
    <text evidence="2">The sequence shown here is derived from an EMBL/GenBank/DDBJ whole genome shotgun (WGS) entry which is preliminary data.</text>
</comment>
<name>A0AA36MBY4_CYLNA</name>
<keyword evidence="1" id="KW-0812">Transmembrane</keyword>
<protein>
    <submittedName>
        <fullName evidence="2">Uncharacterized protein</fullName>
    </submittedName>
</protein>
<feature type="transmembrane region" description="Helical" evidence="1">
    <location>
        <begin position="38"/>
        <end position="56"/>
    </location>
</feature>
<dbReference type="EMBL" id="CATQJL010000316">
    <property type="protein sequence ID" value="CAJ0604910.1"/>
    <property type="molecule type" value="Genomic_DNA"/>
</dbReference>